<feature type="region of interest" description="Disordered" evidence="1">
    <location>
        <begin position="50"/>
        <end position="84"/>
    </location>
</feature>
<dbReference type="Proteomes" id="UP000887159">
    <property type="component" value="Unassembled WGS sequence"/>
</dbReference>
<name>A0A8X6SFZ3_TRICX</name>
<comment type="caution">
    <text evidence="2">The sequence shown here is derived from an EMBL/GenBank/DDBJ whole genome shotgun (WGS) entry which is preliminary data.</text>
</comment>
<dbReference type="AlphaFoldDB" id="A0A8X6SFZ3"/>
<proteinExistence type="predicted"/>
<evidence type="ECO:0000313" key="2">
    <source>
        <dbReference type="EMBL" id="GFY10705.1"/>
    </source>
</evidence>
<sequence>MASSIKCPLFPKPRKSKGKSPDNNQKQNLNTTPITPGLLYSQVLNSNSRHQMSAPGFASSASDIPENRKNNECNKETHNVSQNDSGEFGLLQAINEMQRIFTLFPSLLSEMEKSSKCTDPTEKLQCLLRVIASPANKV</sequence>
<dbReference type="EMBL" id="BMAU01021300">
    <property type="protein sequence ID" value="GFY10705.1"/>
    <property type="molecule type" value="Genomic_DNA"/>
</dbReference>
<accession>A0A8X6SFZ3</accession>
<evidence type="ECO:0000313" key="3">
    <source>
        <dbReference type="Proteomes" id="UP000887159"/>
    </source>
</evidence>
<evidence type="ECO:0000256" key="1">
    <source>
        <dbReference type="SAM" id="MobiDB-lite"/>
    </source>
</evidence>
<organism evidence="2 3">
    <name type="scientific">Trichonephila clavipes</name>
    <name type="common">Golden silk orbweaver</name>
    <name type="synonym">Nephila clavipes</name>
    <dbReference type="NCBI Taxonomy" id="2585209"/>
    <lineage>
        <taxon>Eukaryota</taxon>
        <taxon>Metazoa</taxon>
        <taxon>Ecdysozoa</taxon>
        <taxon>Arthropoda</taxon>
        <taxon>Chelicerata</taxon>
        <taxon>Arachnida</taxon>
        <taxon>Araneae</taxon>
        <taxon>Araneomorphae</taxon>
        <taxon>Entelegynae</taxon>
        <taxon>Araneoidea</taxon>
        <taxon>Nephilidae</taxon>
        <taxon>Trichonephila</taxon>
    </lineage>
</organism>
<feature type="compositionally biased region" description="Polar residues" evidence="1">
    <location>
        <begin position="21"/>
        <end position="34"/>
    </location>
</feature>
<gene>
    <name evidence="2" type="ORF">TNCV_2195261</name>
</gene>
<keyword evidence="3" id="KW-1185">Reference proteome</keyword>
<reference evidence="2" key="1">
    <citation type="submission" date="2020-08" db="EMBL/GenBank/DDBJ databases">
        <title>Multicomponent nature underlies the extraordinary mechanical properties of spider dragline silk.</title>
        <authorList>
            <person name="Kono N."/>
            <person name="Nakamura H."/>
            <person name="Mori M."/>
            <person name="Yoshida Y."/>
            <person name="Ohtoshi R."/>
            <person name="Malay A.D."/>
            <person name="Moran D.A.P."/>
            <person name="Tomita M."/>
            <person name="Numata K."/>
            <person name="Arakawa K."/>
        </authorList>
    </citation>
    <scope>NUCLEOTIDE SEQUENCE</scope>
</reference>
<feature type="compositionally biased region" description="Basic and acidic residues" evidence="1">
    <location>
        <begin position="65"/>
        <end position="78"/>
    </location>
</feature>
<protein>
    <submittedName>
        <fullName evidence="2">Uncharacterized protein</fullName>
    </submittedName>
</protein>
<feature type="region of interest" description="Disordered" evidence="1">
    <location>
        <begin position="1"/>
        <end position="37"/>
    </location>
</feature>